<dbReference type="Proteomes" id="UP000466794">
    <property type="component" value="Unassembled WGS sequence"/>
</dbReference>
<organism evidence="2 3">
    <name type="scientific">Nocardia terrae</name>
    <dbReference type="NCBI Taxonomy" id="2675851"/>
    <lineage>
        <taxon>Bacteria</taxon>
        <taxon>Bacillati</taxon>
        <taxon>Actinomycetota</taxon>
        <taxon>Actinomycetes</taxon>
        <taxon>Mycobacteriales</taxon>
        <taxon>Nocardiaceae</taxon>
        <taxon>Nocardia</taxon>
    </lineage>
</organism>
<dbReference type="AlphaFoldDB" id="A0A7K1UQF8"/>
<feature type="domain" description="Methyltransferase small" evidence="1">
    <location>
        <begin position="203"/>
        <end position="319"/>
    </location>
</feature>
<keyword evidence="2" id="KW-0808">Transferase</keyword>
<dbReference type="SUPFAM" id="SSF53335">
    <property type="entry name" value="S-adenosyl-L-methionine-dependent methyltransferases"/>
    <property type="match status" value="1"/>
</dbReference>
<comment type="caution">
    <text evidence="2">The sequence shown here is derived from an EMBL/GenBank/DDBJ whole genome shotgun (WGS) entry which is preliminary data.</text>
</comment>
<dbReference type="EMBL" id="WRPP01000001">
    <property type="protein sequence ID" value="MVU76583.1"/>
    <property type="molecule type" value="Genomic_DNA"/>
</dbReference>
<dbReference type="InterPro" id="IPR007848">
    <property type="entry name" value="Small_mtfrase_dom"/>
</dbReference>
<dbReference type="Gene3D" id="3.40.50.150">
    <property type="entry name" value="Vaccinia Virus protein VP39"/>
    <property type="match status" value="1"/>
</dbReference>
<keyword evidence="2" id="KW-0489">Methyltransferase</keyword>
<evidence type="ECO:0000259" key="1">
    <source>
        <dbReference type="Pfam" id="PF05175"/>
    </source>
</evidence>
<dbReference type="PANTHER" id="PTHR18895:SF74">
    <property type="entry name" value="MTRF1L RELEASE FACTOR GLUTAMINE METHYLTRANSFERASE"/>
    <property type="match status" value="1"/>
</dbReference>
<evidence type="ECO:0000313" key="2">
    <source>
        <dbReference type="EMBL" id="MVU76583.1"/>
    </source>
</evidence>
<keyword evidence="3" id="KW-1185">Reference proteome</keyword>
<dbReference type="GO" id="GO:0036009">
    <property type="term" value="F:protein-glutamine N-methyltransferase activity"/>
    <property type="evidence" value="ECO:0007669"/>
    <property type="project" value="TreeGrafter"/>
</dbReference>
<dbReference type="CDD" id="cd02440">
    <property type="entry name" value="AdoMet_MTases"/>
    <property type="match status" value="1"/>
</dbReference>
<sequence>MLESLPVRSNPAACSVEPAVRWVENHETHSASWLSANGTPPPTDVLVVDDRLNADAALRSAAAGTALLWRGDFHGANQLLNALDRRIERSVRGSATDFHAYRRRQTRRARILGGVLVPLDADLSVPLRRAPDVRRACRHAYGEASGPAVVSLRELRGVTSAYEWRRKGVAVRALGARIHPHYGVFAPVRDEYVDLVARAPLPSTRLAFDIGTGSGVLAAVLAQRGMESIVATDDDPRALACARENLDRLGYGDRVELRRTDLYPPGRAPLVVCNPPWLPAKPRSPLDHAVYDPGSRVLRAVLDRMAKHLTADGEGWLVLSDLAERLGLRAPGQVPALFGSAGLRVLDRLDTRPRHPRAHDPNDPLHAARVGEITSLWRLAPD</sequence>
<gene>
    <name evidence="2" type="ORF">GPX89_04910</name>
</gene>
<dbReference type="InterPro" id="IPR050320">
    <property type="entry name" value="N5-glutamine_MTase"/>
</dbReference>
<dbReference type="InterPro" id="IPR029063">
    <property type="entry name" value="SAM-dependent_MTases_sf"/>
</dbReference>
<evidence type="ECO:0000313" key="3">
    <source>
        <dbReference type="Proteomes" id="UP000466794"/>
    </source>
</evidence>
<protein>
    <submittedName>
        <fullName evidence="2">Methyltransferase</fullName>
    </submittedName>
</protein>
<dbReference type="PANTHER" id="PTHR18895">
    <property type="entry name" value="HEMK METHYLTRANSFERASE"/>
    <property type="match status" value="1"/>
</dbReference>
<reference evidence="2 3" key="1">
    <citation type="submission" date="2019-12" db="EMBL/GenBank/DDBJ databases">
        <title>Nocardia sp. nov. ET3-3 isolated from soil.</title>
        <authorList>
            <person name="Kanchanasin P."/>
            <person name="Tanasupawat S."/>
            <person name="Yuki M."/>
            <person name="Kudo T."/>
        </authorList>
    </citation>
    <scope>NUCLEOTIDE SEQUENCE [LARGE SCALE GENOMIC DNA]</scope>
    <source>
        <strain evidence="2 3">ET3-3</strain>
    </source>
</reference>
<dbReference type="RefSeq" id="WP_157355334.1">
    <property type="nucleotide sequence ID" value="NZ_WRPP01000001.1"/>
</dbReference>
<accession>A0A7K1UQF8</accession>
<name>A0A7K1UQF8_9NOCA</name>
<dbReference type="GO" id="GO:0032259">
    <property type="term" value="P:methylation"/>
    <property type="evidence" value="ECO:0007669"/>
    <property type="project" value="UniProtKB-KW"/>
</dbReference>
<proteinExistence type="predicted"/>
<dbReference type="Pfam" id="PF05175">
    <property type="entry name" value="MTS"/>
    <property type="match status" value="1"/>
</dbReference>